<feature type="chain" id="PRO_5016883787" description="Outer membrane beta-barrel porin/alpha-amylase" evidence="1">
    <location>
        <begin position="24"/>
        <end position="265"/>
    </location>
</feature>
<keyword evidence="1" id="KW-0732">Signal</keyword>
<dbReference type="AlphaFoldDB" id="A0A368YKK4"/>
<reference evidence="2 3" key="1">
    <citation type="submission" date="2018-07" db="EMBL/GenBank/DDBJ databases">
        <title>Genomic Encyclopedia of Type Strains, Phase III (KMG-III): the genomes of soil and plant-associated and newly described type strains.</title>
        <authorList>
            <person name="Whitman W."/>
        </authorList>
    </citation>
    <scope>NUCLEOTIDE SEQUENCE [LARGE SCALE GENOMIC DNA]</scope>
    <source>
        <strain evidence="2 3">CECT 8525</strain>
    </source>
</reference>
<evidence type="ECO:0000313" key="3">
    <source>
        <dbReference type="Proteomes" id="UP000253345"/>
    </source>
</evidence>
<comment type="caution">
    <text evidence="2">The sequence shown here is derived from an EMBL/GenBank/DDBJ whole genome shotgun (WGS) entry which is preliminary data.</text>
</comment>
<evidence type="ECO:0000256" key="1">
    <source>
        <dbReference type="SAM" id="SignalP"/>
    </source>
</evidence>
<gene>
    <name evidence="2" type="ORF">DFP89_12521</name>
</gene>
<accession>A0A368YKK4</accession>
<dbReference type="RefSeq" id="WP_114350519.1">
    <property type="nucleotide sequence ID" value="NZ_QPJL01000025.1"/>
</dbReference>
<evidence type="ECO:0008006" key="4">
    <source>
        <dbReference type="Google" id="ProtNLM"/>
    </source>
</evidence>
<dbReference type="EMBL" id="QPJL01000025">
    <property type="protein sequence ID" value="RCW79437.1"/>
    <property type="molecule type" value="Genomic_DNA"/>
</dbReference>
<feature type="signal peptide" evidence="1">
    <location>
        <begin position="1"/>
        <end position="23"/>
    </location>
</feature>
<dbReference type="Proteomes" id="UP000253345">
    <property type="component" value="Unassembled WGS sequence"/>
</dbReference>
<organism evidence="2 3">
    <name type="scientific">Paracoccus lutimaris</name>
    <dbReference type="NCBI Taxonomy" id="1490030"/>
    <lineage>
        <taxon>Bacteria</taxon>
        <taxon>Pseudomonadati</taxon>
        <taxon>Pseudomonadota</taxon>
        <taxon>Alphaproteobacteria</taxon>
        <taxon>Rhodobacterales</taxon>
        <taxon>Paracoccaceae</taxon>
        <taxon>Paracoccus</taxon>
    </lineage>
</organism>
<evidence type="ECO:0000313" key="2">
    <source>
        <dbReference type="EMBL" id="RCW79437.1"/>
    </source>
</evidence>
<keyword evidence="3" id="KW-1185">Reference proteome</keyword>
<proteinExistence type="predicted"/>
<protein>
    <recommendedName>
        <fullName evidence="4">Outer membrane beta-barrel porin/alpha-amylase</fullName>
    </recommendedName>
</protein>
<name>A0A368YKK4_9RHOB</name>
<sequence>MHFPKAFPWLLAAACITAWPALADEATDLAKDLSNPVAALISVPFQFNYDSGMGPNDDGHRTMVNVQPVIPFELGENWNLISRTIIPLIHQSDVVPGRTQSGTGDVVQSLFLSPKNPTAGGLIWGAGPVFLLPTASDDLGADQFAAGLTGVVLKQTGPWTFGALTNHLWDVGGGSDPTDISTTFLQPFINYTTADAVTFAMNTEASYDWVQNEGSVPLNLSVSKVVKLGPNLVSLGGGLRYWVDGPENGPDGWGARAIVTFLFPR</sequence>
<dbReference type="OrthoDB" id="9809066at2"/>